<sequence length="650" mass="76069">MRTINTFHTIAIIFLIAFSNTCFAQKPPAKFGKIDIKDLKATVCPIDSNAHAYFIFDYGTTKVEYMDQFQLDHHHHYRIKILDSEAFSWGEIKIPPYNSVSRINAVTYNLENGEIVESKVKRKDIIHEKTINDYYTDKFVMPNVKEGSIIEIEYTLTHHNFIDLNSWYFQKTIPVLQSEYYVGYPEYFIYNKTMKGYFRVKTEKGNTTKSIGSTMYTEKGFSYIASNIPAFPNEGYLRTRNNYISKIEFELQSISSPFTMTKNYATSWPTIVRNLLDNNYFGKELKKSFHLRKAIDSLMIKNSTGMELVDDALNYMKTTIVWNNYYGKYTTETLPQAFRKGEGNVADINLNLVALIRELGFECYPVVLSTQSNGIIYPVHPSNDRLNYVIALVKYEGKDYLLDATDPFSEINLLPIRCLNDKGLIVKEGGIEWINLMGYRPYSLVESYNISITDDMAFEGVNEMKLRDYSAYLRRKSIKNFNTLDEYFEYAEEHNENLSFNNYEVVGLDSIKSDMTLKVNFKHENQVDKTGNLAMFSPAYEPFYEKNPFKLDKREYPVEFDYPYSVQQIYTITIPEGYTIEEIPQPMILRMPDKSAQYIFNIKQLENKIFLTLIFKQKRMLYLTTEYNDLKAFYQTMIDKQKELVVLKKL</sequence>
<keyword evidence="1" id="KW-0732">Signal</keyword>
<evidence type="ECO:0000256" key="1">
    <source>
        <dbReference type="SAM" id="SignalP"/>
    </source>
</evidence>
<dbReference type="Gene3D" id="2.60.120.1130">
    <property type="match status" value="1"/>
</dbReference>
<name>A0A399CWH7_9BACT</name>
<dbReference type="Gene3D" id="2.60.40.3140">
    <property type="match status" value="1"/>
</dbReference>
<protein>
    <submittedName>
        <fullName evidence="3">DUF3857 domain-containing protein</fullName>
    </submittedName>
</protein>
<evidence type="ECO:0000259" key="2">
    <source>
        <dbReference type="Pfam" id="PF12969"/>
    </source>
</evidence>
<organism evidence="3 4">
    <name type="scientific">Mariniphaga sediminis</name>
    <dbReference type="NCBI Taxonomy" id="1628158"/>
    <lineage>
        <taxon>Bacteria</taxon>
        <taxon>Pseudomonadati</taxon>
        <taxon>Bacteroidota</taxon>
        <taxon>Bacteroidia</taxon>
        <taxon>Marinilabiliales</taxon>
        <taxon>Prolixibacteraceae</taxon>
        <taxon>Mariniphaga</taxon>
    </lineage>
</organism>
<proteinExistence type="predicted"/>
<accession>A0A399CWH7</accession>
<feature type="domain" description="DUF3857" evidence="2">
    <location>
        <begin position="72"/>
        <end position="195"/>
    </location>
</feature>
<evidence type="ECO:0000313" key="3">
    <source>
        <dbReference type="EMBL" id="RIH62761.1"/>
    </source>
</evidence>
<dbReference type="Pfam" id="PF12969">
    <property type="entry name" value="DUF3857"/>
    <property type="match status" value="1"/>
</dbReference>
<dbReference type="EMBL" id="QWET01000040">
    <property type="protein sequence ID" value="RIH62761.1"/>
    <property type="molecule type" value="Genomic_DNA"/>
</dbReference>
<evidence type="ECO:0000313" key="4">
    <source>
        <dbReference type="Proteomes" id="UP000266441"/>
    </source>
</evidence>
<dbReference type="InterPro" id="IPR024618">
    <property type="entry name" value="DUF3857"/>
</dbReference>
<dbReference type="AlphaFoldDB" id="A0A399CWH7"/>
<feature type="chain" id="PRO_5017261322" evidence="1">
    <location>
        <begin position="25"/>
        <end position="650"/>
    </location>
</feature>
<reference evidence="3 4" key="1">
    <citation type="journal article" date="2015" name="Int. J. Syst. Evol. Microbiol.">
        <title>Mariniphaga sediminis sp. nov., isolated from coastal sediment.</title>
        <authorList>
            <person name="Wang F.Q."/>
            <person name="Shen Q.Y."/>
            <person name="Chen G.J."/>
            <person name="Du Z.J."/>
        </authorList>
    </citation>
    <scope>NUCLEOTIDE SEQUENCE [LARGE SCALE GENOMIC DNA]</scope>
    <source>
        <strain evidence="3 4">SY21</strain>
    </source>
</reference>
<comment type="caution">
    <text evidence="3">The sequence shown here is derived from an EMBL/GenBank/DDBJ whole genome shotgun (WGS) entry which is preliminary data.</text>
</comment>
<keyword evidence="4" id="KW-1185">Reference proteome</keyword>
<dbReference type="OrthoDB" id="98874at2"/>
<dbReference type="Proteomes" id="UP000266441">
    <property type="component" value="Unassembled WGS sequence"/>
</dbReference>
<dbReference type="Gene3D" id="3.10.620.30">
    <property type="match status" value="1"/>
</dbReference>
<dbReference type="RefSeq" id="WP_119352301.1">
    <property type="nucleotide sequence ID" value="NZ_QWET01000040.1"/>
</dbReference>
<gene>
    <name evidence="3" type="ORF">D1164_23225</name>
</gene>
<feature type="signal peptide" evidence="1">
    <location>
        <begin position="1"/>
        <end position="24"/>
    </location>
</feature>